<dbReference type="AlphaFoldDB" id="A0A4R6QHH8"/>
<dbReference type="OrthoDB" id="1429333at2"/>
<organism evidence="1 2">
    <name type="scientific">Flavobacterium dankookense</name>
    <dbReference type="NCBI Taxonomy" id="706186"/>
    <lineage>
        <taxon>Bacteria</taxon>
        <taxon>Pseudomonadati</taxon>
        <taxon>Bacteroidota</taxon>
        <taxon>Flavobacteriia</taxon>
        <taxon>Flavobacteriales</taxon>
        <taxon>Flavobacteriaceae</taxon>
        <taxon>Flavobacterium</taxon>
    </lineage>
</organism>
<dbReference type="InterPro" id="IPR005901">
    <property type="entry name" value="GLPGLI"/>
</dbReference>
<keyword evidence="2" id="KW-1185">Reference proteome</keyword>
<accession>A0A4R6QHH8</accession>
<gene>
    <name evidence="1" type="ORF">BC748_0058</name>
</gene>
<comment type="caution">
    <text evidence="1">The sequence shown here is derived from an EMBL/GenBank/DDBJ whole genome shotgun (WGS) entry which is preliminary data.</text>
</comment>
<name>A0A4R6QHH8_9FLAO</name>
<dbReference type="Proteomes" id="UP000295260">
    <property type="component" value="Unassembled WGS sequence"/>
</dbReference>
<dbReference type="Pfam" id="PF09697">
    <property type="entry name" value="Porph_ging"/>
    <property type="match status" value="1"/>
</dbReference>
<evidence type="ECO:0000313" key="2">
    <source>
        <dbReference type="Proteomes" id="UP000295260"/>
    </source>
</evidence>
<dbReference type="RefSeq" id="WP_133531460.1">
    <property type="nucleotide sequence ID" value="NZ_SNXR01000001.1"/>
</dbReference>
<dbReference type="NCBIfam" id="TIGR01200">
    <property type="entry name" value="GLPGLI"/>
    <property type="match status" value="1"/>
</dbReference>
<dbReference type="EMBL" id="SNXR01000001">
    <property type="protein sequence ID" value="TDP61946.1"/>
    <property type="molecule type" value="Genomic_DNA"/>
</dbReference>
<protein>
    <submittedName>
        <fullName evidence="1">GLPGLI family protein</fullName>
    </submittedName>
</protein>
<evidence type="ECO:0000313" key="1">
    <source>
        <dbReference type="EMBL" id="TDP61946.1"/>
    </source>
</evidence>
<proteinExistence type="predicted"/>
<reference evidence="1 2" key="1">
    <citation type="submission" date="2019-03" db="EMBL/GenBank/DDBJ databases">
        <title>Genomic Encyclopedia of Archaeal and Bacterial Type Strains, Phase II (KMG-II): from individual species to whole genera.</title>
        <authorList>
            <person name="Goeker M."/>
        </authorList>
    </citation>
    <scope>NUCLEOTIDE SEQUENCE [LARGE SCALE GENOMIC DNA]</scope>
    <source>
        <strain evidence="1 2">DSM 25687</strain>
    </source>
</reference>
<sequence>MKKNKLLVILFFNIFFLNIALSQKNGKVVYEIKSIDFVPKEQNSEVDEMIEKAKKQTFILLFNEKNLSNFEMVNTMSKEENPMNDFLEKMAAIRFTCNFTFFSDNNQNKNYYLYSDGTIVHDNSQKKWLISKETKEIDGYLCYQATHKYEYLARNNKMKERIITAWFAPSLPYSFGPKNYNGLPGLILELQDWDTTFLATKIELSDKEIVIDLPKGKTITQEEYERKVLSGN</sequence>